<dbReference type="AlphaFoldDB" id="A0A814XUP7"/>
<keyword evidence="1" id="KW-1133">Transmembrane helix</keyword>
<evidence type="ECO:0000313" key="5">
    <source>
        <dbReference type="Proteomes" id="UP000663860"/>
    </source>
</evidence>
<protein>
    <submittedName>
        <fullName evidence="4">Uncharacterized protein</fullName>
    </submittedName>
</protein>
<dbReference type="Proteomes" id="UP000663860">
    <property type="component" value="Unassembled WGS sequence"/>
</dbReference>
<reference evidence="4" key="1">
    <citation type="submission" date="2021-02" db="EMBL/GenBank/DDBJ databases">
        <authorList>
            <person name="Nowell W R."/>
        </authorList>
    </citation>
    <scope>NUCLEOTIDE SEQUENCE</scope>
</reference>
<dbReference type="EMBL" id="CAJNOE010000448">
    <property type="protein sequence ID" value="CAF1220605.1"/>
    <property type="molecule type" value="Genomic_DNA"/>
</dbReference>
<keyword evidence="1" id="KW-0812">Transmembrane</keyword>
<sequence>MYTPPPSVAARRNRGSRFAAGGPLLAICCLGFILFLIAATIVLALIPVYLSKRGGGTPSSTTPTYLLTMNSRTVPLPEGNLDSASLADVGASVDKALNIPSGSTQVTAGAVEATNGKRKRRQSRALRNKRGVDGTTLLCTLLFNKLKCDKCGNLGFLESIKSFVITDSIDIDGVPYTDTFDASIDLIDHSFGPVDYEDSDFFEAAFPADNTTLPLGPVDKKSYPPIEAQIAKQNNVKSNQVVITSANVQGAAKRKRRGFASMRERRSGKFLVVIFHLDDLLCPSCGTPTFYQALETTQIILENIEIWCNDVPYFITSSCYPFDITTGTTTTAAPTAKLSG</sequence>
<evidence type="ECO:0000313" key="4">
    <source>
        <dbReference type="EMBL" id="CAF1220605.1"/>
    </source>
</evidence>
<dbReference type="Proteomes" id="UP000663891">
    <property type="component" value="Unassembled WGS sequence"/>
</dbReference>
<comment type="caution">
    <text evidence="4">The sequence shown here is derived from an EMBL/GenBank/DDBJ whole genome shotgun (WGS) entry which is preliminary data.</text>
</comment>
<organism evidence="4 5">
    <name type="scientific">Adineta steineri</name>
    <dbReference type="NCBI Taxonomy" id="433720"/>
    <lineage>
        <taxon>Eukaryota</taxon>
        <taxon>Metazoa</taxon>
        <taxon>Spiralia</taxon>
        <taxon>Gnathifera</taxon>
        <taxon>Rotifera</taxon>
        <taxon>Eurotatoria</taxon>
        <taxon>Bdelloidea</taxon>
        <taxon>Adinetida</taxon>
        <taxon>Adinetidae</taxon>
        <taxon>Adineta</taxon>
    </lineage>
</organism>
<proteinExistence type="predicted"/>
<dbReference type="Proteomes" id="UP000663845">
    <property type="component" value="Unassembled WGS sequence"/>
</dbReference>
<evidence type="ECO:0000313" key="2">
    <source>
        <dbReference type="EMBL" id="CAF1171109.1"/>
    </source>
</evidence>
<dbReference type="EMBL" id="CAJNOG010000347">
    <property type="protein sequence ID" value="CAF1189512.1"/>
    <property type="molecule type" value="Genomic_DNA"/>
</dbReference>
<accession>A0A814XUP7</accession>
<keyword evidence="1" id="KW-0472">Membrane</keyword>
<evidence type="ECO:0000256" key="1">
    <source>
        <dbReference type="SAM" id="Phobius"/>
    </source>
</evidence>
<name>A0A814XUP7_9BILA</name>
<feature type="transmembrane region" description="Helical" evidence="1">
    <location>
        <begin position="24"/>
        <end position="50"/>
    </location>
</feature>
<evidence type="ECO:0000313" key="3">
    <source>
        <dbReference type="EMBL" id="CAF1189512.1"/>
    </source>
</evidence>
<gene>
    <name evidence="4" type="ORF">IZO911_LOCUS29688</name>
    <name evidence="3" type="ORF">JYZ213_LOCUS26256</name>
    <name evidence="2" type="ORF">VCS650_LOCUS23926</name>
</gene>
<dbReference type="OrthoDB" id="10071056at2759"/>
<dbReference type="EMBL" id="CAJNON010000288">
    <property type="protein sequence ID" value="CAF1171109.1"/>
    <property type="molecule type" value="Genomic_DNA"/>
</dbReference>